<comment type="caution">
    <text evidence="4">The sequence shown here is derived from an EMBL/GenBank/DDBJ whole genome shotgun (WGS) entry which is preliminary data.</text>
</comment>
<proteinExistence type="predicted"/>
<dbReference type="SUPFAM" id="SSF88713">
    <property type="entry name" value="Glycoside hydrolase/deacetylase"/>
    <property type="match status" value="1"/>
</dbReference>
<evidence type="ECO:0000313" key="5">
    <source>
        <dbReference type="Proteomes" id="UP000636888"/>
    </source>
</evidence>
<dbReference type="PANTHER" id="PTHR34216:SF3">
    <property type="entry name" value="POLY-BETA-1,6-N-ACETYL-D-GLUCOSAMINE N-DEACETYLASE"/>
    <property type="match status" value="1"/>
</dbReference>
<dbReference type="Pfam" id="PF01522">
    <property type="entry name" value="Polysacc_deac_1"/>
    <property type="match status" value="2"/>
</dbReference>
<keyword evidence="5" id="KW-1185">Reference proteome</keyword>
<sequence>MARRAVFTPIKTVLNRIDPPVLVLLYHRVTTLPEDPELLAVTPENFRAHLGYLAEHFPIVRFEEDWDAVSKPAVCITFDDGYADNLLEALPILDEFQVPATFFVSTGPIATTGGFWWDELHRILVEHRELPGELTLPGVGKGFWPTRTAAERERLYGELVPYLVAAPTGHREEIRTEIRRWSATVPGCDDRHRPLTVEELRRFAANRLVTIGAHTVTHSRLSALSEPAQREEILASKRQLEQWLGGEVSVFSYPYGRRCHYNRDSIALCREAGFRKVASNFPGQAHRWTDPYQVPRHLVRNWHLAEFVPRLRAFWTR</sequence>
<evidence type="ECO:0000256" key="2">
    <source>
        <dbReference type="ARBA" id="ARBA00022729"/>
    </source>
</evidence>
<dbReference type="CDD" id="cd10918">
    <property type="entry name" value="CE4_NodB_like_5s_6s"/>
    <property type="match status" value="1"/>
</dbReference>
<feature type="domain" description="NodB homology" evidence="3">
    <location>
        <begin position="72"/>
        <end position="317"/>
    </location>
</feature>
<name>A0A8J7SAG1_9BACT</name>
<dbReference type="AlphaFoldDB" id="A0A8J7SAG1"/>
<protein>
    <submittedName>
        <fullName evidence="4">Polysaccharide deacetylase family protein</fullName>
    </submittedName>
</protein>
<dbReference type="RefSeq" id="WP_199386248.1">
    <property type="nucleotide sequence ID" value="NZ_JAEMHM010000022.1"/>
</dbReference>
<evidence type="ECO:0000313" key="4">
    <source>
        <dbReference type="EMBL" id="MBJ6727311.1"/>
    </source>
</evidence>
<dbReference type="EMBL" id="JAEMHM010000022">
    <property type="protein sequence ID" value="MBJ6727311.1"/>
    <property type="molecule type" value="Genomic_DNA"/>
</dbReference>
<gene>
    <name evidence="4" type="ORF">JFN93_21575</name>
</gene>
<dbReference type="Proteomes" id="UP000636888">
    <property type="component" value="Unassembled WGS sequence"/>
</dbReference>
<dbReference type="GO" id="GO:0016810">
    <property type="term" value="F:hydrolase activity, acting on carbon-nitrogen (but not peptide) bonds"/>
    <property type="evidence" value="ECO:0007669"/>
    <property type="project" value="InterPro"/>
</dbReference>
<comment type="subcellular location">
    <subcellularLocation>
        <location evidence="1">Secreted</location>
    </subcellularLocation>
</comment>
<dbReference type="PROSITE" id="PS51677">
    <property type="entry name" value="NODB"/>
    <property type="match status" value="1"/>
</dbReference>
<reference evidence="4" key="1">
    <citation type="submission" date="2020-12" db="EMBL/GenBank/DDBJ databases">
        <title>Geomonas sp. Red875, isolated from river sediment.</title>
        <authorList>
            <person name="Xu Z."/>
            <person name="Zhang Z."/>
            <person name="Masuda Y."/>
            <person name="Itoh H."/>
            <person name="Senoo K."/>
        </authorList>
    </citation>
    <scope>NUCLEOTIDE SEQUENCE</scope>
    <source>
        <strain evidence="4">Red875</strain>
    </source>
</reference>
<dbReference type="GO" id="GO:0005975">
    <property type="term" value="P:carbohydrate metabolic process"/>
    <property type="evidence" value="ECO:0007669"/>
    <property type="project" value="InterPro"/>
</dbReference>
<dbReference type="PANTHER" id="PTHR34216">
    <property type="match status" value="1"/>
</dbReference>
<organism evidence="4 5">
    <name type="scientific">Geomesophilobacter sediminis</name>
    <dbReference type="NCBI Taxonomy" id="2798584"/>
    <lineage>
        <taxon>Bacteria</taxon>
        <taxon>Pseudomonadati</taxon>
        <taxon>Thermodesulfobacteriota</taxon>
        <taxon>Desulfuromonadia</taxon>
        <taxon>Geobacterales</taxon>
        <taxon>Geobacteraceae</taxon>
        <taxon>Geomesophilobacter</taxon>
    </lineage>
</organism>
<dbReference type="InterPro" id="IPR011330">
    <property type="entry name" value="Glyco_hydro/deAcase_b/a-brl"/>
</dbReference>
<evidence type="ECO:0000259" key="3">
    <source>
        <dbReference type="PROSITE" id="PS51677"/>
    </source>
</evidence>
<dbReference type="InterPro" id="IPR051398">
    <property type="entry name" value="Polysacch_Deacetylase"/>
</dbReference>
<dbReference type="GO" id="GO:0005576">
    <property type="term" value="C:extracellular region"/>
    <property type="evidence" value="ECO:0007669"/>
    <property type="project" value="UniProtKB-SubCell"/>
</dbReference>
<dbReference type="Gene3D" id="3.20.20.370">
    <property type="entry name" value="Glycoside hydrolase/deacetylase"/>
    <property type="match status" value="1"/>
</dbReference>
<dbReference type="InterPro" id="IPR002509">
    <property type="entry name" value="NODB_dom"/>
</dbReference>
<accession>A0A8J7SAG1</accession>
<keyword evidence="2" id="KW-0732">Signal</keyword>
<evidence type="ECO:0000256" key="1">
    <source>
        <dbReference type="ARBA" id="ARBA00004613"/>
    </source>
</evidence>